<evidence type="ECO:0000256" key="1">
    <source>
        <dbReference type="SAM" id="SignalP"/>
    </source>
</evidence>
<dbReference type="RefSeq" id="WP_344247673.1">
    <property type="nucleotide sequence ID" value="NZ_BAAAHH010000069.1"/>
</dbReference>
<feature type="signal peptide" evidence="1">
    <location>
        <begin position="1"/>
        <end position="20"/>
    </location>
</feature>
<accession>A0ABP4CLR0</accession>
<reference evidence="3" key="1">
    <citation type="journal article" date="2019" name="Int. J. Syst. Evol. Microbiol.">
        <title>The Global Catalogue of Microorganisms (GCM) 10K type strain sequencing project: providing services to taxonomists for standard genome sequencing and annotation.</title>
        <authorList>
            <consortium name="The Broad Institute Genomics Platform"/>
            <consortium name="The Broad Institute Genome Sequencing Center for Infectious Disease"/>
            <person name="Wu L."/>
            <person name="Ma J."/>
        </authorList>
    </citation>
    <scope>NUCLEOTIDE SEQUENCE [LARGE SCALE GENOMIC DNA]</scope>
    <source>
        <strain evidence="3">JCM 10696</strain>
    </source>
</reference>
<evidence type="ECO:0000313" key="2">
    <source>
        <dbReference type="EMBL" id="GAA0969849.1"/>
    </source>
</evidence>
<dbReference type="Proteomes" id="UP001500665">
    <property type="component" value="Unassembled WGS sequence"/>
</dbReference>
<gene>
    <name evidence="2" type="ORF">GCM10009550_76960</name>
</gene>
<feature type="chain" id="PRO_5045160124" evidence="1">
    <location>
        <begin position="21"/>
        <end position="192"/>
    </location>
</feature>
<name>A0ABP4CLR0_9ACTN</name>
<protein>
    <submittedName>
        <fullName evidence="2">Uncharacterized protein</fullName>
    </submittedName>
</protein>
<proteinExistence type="predicted"/>
<keyword evidence="3" id="KW-1185">Reference proteome</keyword>
<keyword evidence="1" id="KW-0732">Signal</keyword>
<comment type="caution">
    <text evidence="2">The sequence shown here is derived from an EMBL/GenBank/DDBJ whole genome shotgun (WGS) entry which is preliminary data.</text>
</comment>
<organism evidence="2 3">
    <name type="scientific">Actinocorallia libanotica</name>
    <dbReference type="NCBI Taxonomy" id="46162"/>
    <lineage>
        <taxon>Bacteria</taxon>
        <taxon>Bacillati</taxon>
        <taxon>Actinomycetota</taxon>
        <taxon>Actinomycetes</taxon>
        <taxon>Streptosporangiales</taxon>
        <taxon>Thermomonosporaceae</taxon>
        <taxon>Actinocorallia</taxon>
    </lineage>
</organism>
<dbReference type="EMBL" id="BAAAHH010000069">
    <property type="protein sequence ID" value="GAA0969849.1"/>
    <property type="molecule type" value="Genomic_DNA"/>
</dbReference>
<evidence type="ECO:0000313" key="3">
    <source>
        <dbReference type="Proteomes" id="UP001500665"/>
    </source>
</evidence>
<sequence>MPVVSRAVLAGALVSTSIVAASPAEAAKACVLGKWKSTSYTMLIQGVGAETHGSGLKGVRLTVGRTSLAYDFRKAAKEELIGYDLGDPSFRSQVKYAGKLNVKATVRGSKKGSVVLKPKTATGGATGANTQMWPEHQKLSKWKLAKNLRAGTPESFVPVKSSFSCSGKTLKFFSSYKHRGYTVSVGRVFTRA</sequence>